<protein>
    <submittedName>
        <fullName evidence="2">Uncharacterized protein</fullName>
    </submittedName>
</protein>
<organism evidence="2 3">
    <name type="scientific">Saccharopolyspora elongata</name>
    <dbReference type="NCBI Taxonomy" id="2530387"/>
    <lineage>
        <taxon>Bacteria</taxon>
        <taxon>Bacillati</taxon>
        <taxon>Actinomycetota</taxon>
        <taxon>Actinomycetes</taxon>
        <taxon>Pseudonocardiales</taxon>
        <taxon>Pseudonocardiaceae</taxon>
        <taxon>Saccharopolyspora</taxon>
    </lineage>
</organism>
<reference evidence="2 3" key="1">
    <citation type="submission" date="2019-03" db="EMBL/GenBank/DDBJ databases">
        <title>Draft genome sequences of novel Actinobacteria.</title>
        <authorList>
            <person name="Sahin N."/>
            <person name="Ay H."/>
            <person name="Saygin H."/>
        </authorList>
    </citation>
    <scope>NUCLEOTIDE SEQUENCE [LARGE SCALE GENOMIC DNA]</scope>
    <source>
        <strain evidence="2 3">7K502</strain>
    </source>
</reference>
<feature type="transmembrane region" description="Helical" evidence="1">
    <location>
        <begin position="68"/>
        <end position="89"/>
    </location>
</feature>
<dbReference type="RefSeq" id="WP_132490958.1">
    <property type="nucleotide sequence ID" value="NZ_SMKW01000049.1"/>
</dbReference>
<evidence type="ECO:0000256" key="1">
    <source>
        <dbReference type="SAM" id="Phobius"/>
    </source>
</evidence>
<dbReference type="OrthoDB" id="5517465at2"/>
<dbReference type="AlphaFoldDB" id="A0A4R4YCH2"/>
<dbReference type="Proteomes" id="UP000294947">
    <property type="component" value="Unassembled WGS sequence"/>
</dbReference>
<name>A0A4R4YCH2_9PSEU</name>
<proteinExistence type="predicted"/>
<comment type="caution">
    <text evidence="2">The sequence shown here is derived from an EMBL/GenBank/DDBJ whole genome shotgun (WGS) entry which is preliminary data.</text>
</comment>
<dbReference type="EMBL" id="SMKW01000049">
    <property type="protein sequence ID" value="TDD42305.1"/>
    <property type="molecule type" value="Genomic_DNA"/>
</dbReference>
<keyword evidence="1" id="KW-1133">Transmembrane helix</keyword>
<keyword evidence="3" id="KW-1185">Reference proteome</keyword>
<keyword evidence="1" id="KW-0812">Transmembrane</keyword>
<keyword evidence="1" id="KW-0472">Membrane</keyword>
<feature type="transmembrane region" description="Helical" evidence="1">
    <location>
        <begin position="23"/>
        <end position="42"/>
    </location>
</feature>
<gene>
    <name evidence="2" type="ORF">E1288_29940</name>
</gene>
<sequence>MICTLLLSTSGLAALVPQRVVAYGAVAVLYAAAGTVFCNVSWRHWPARVFASANELAWFRRRLRWQAWIMLGLVSTAFVVALAASAGMVA</sequence>
<evidence type="ECO:0000313" key="2">
    <source>
        <dbReference type="EMBL" id="TDD42305.1"/>
    </source>
</evidence>
<evidence type="ECO:0000313" key="3">
    <source>
        <dbReference type="Proteomes" id="UP000294947"/>
    </source>
</evidence>
<accession>A0A4R4YCH2</accession>